<feature type="binding site" evidence="16">
    <location>
        <begin position="7"/>
        <end position="10"/>
    </location>
    <ligand>
        <name>ATP</name>
        <dbReference type="ChEBI" id="CHEBI:30616"/>
    </ligand>
</feature>
<dbReference type="PANTHER" id="PTHR21499">
    <property type="entry name" value="ASPARTATE KINASE"/>
    <property type="match status" value="1"/>
</dbReference>
<evidence type="ECO:0000256" key="10">
    <source>
        <dbReference type="ARBA" id="ARBA00022777"/>
    </source>
</evidence>
<dbReference type="InterPro" id="IPR018042">
    <property type="entry name" value="Aspartate_kinase_CS"/>
</dbReference>
<evidence type="ECO:0000256" key="17">
    <source>
        <dbReference type="RuleBase" id="RU003448"/>
    </source>
</evidence>
<dbReference type="Pfam" id="PF00696">
    <property type="entry name" value="AA_kinase"/>
    <property type="match status" value="1"/>
</dbReference>
<dbReference type="GO" id="GO:0009089">
    <property type="term" value="P:lysine biosynthetic process via diaminopimelate"/>
    <property type="evidence" value="ECO:0007669"/>
    <property type="project" value="UniProtKB-UniPathway"/>
</dbReference>
<evidence type="ECO:0000256" key="16">
    <source>
        <dbReference type="PIRSR" id="PIRSR000726-1"/>
    </source>
</evidence>
<dbReference type="SUPFAM" id="SSF53633">
    <property type="entry name" value="Carbamate kinase-like"/>
    <property type="match status" value="1"/>
</dbReference>
<evidence type="ECO:0000256" key="12">
    <source>
        <dbReference type="ARBA" id="ARBA00022915"/>
    </source>
</evidence>
<dbReference type="InterPro" id="IPR054352">
    <property type="entry name" value="ACT_Aspartokinase"/>
</dbReference>
<evidence type="ECO:0000256" key="9">
    <source>
        <dbReference type="ARBA" id="ARBA00022741"/>
    </source>
</evidence>
<feature type="binding site" evidence="16">
    <location>
        <position position="179"/>
    </location>
    <ligand>
        <name>ATP</name>
        <dbReference type="ChEBI" id="CHEBI:30616"/>
    </ligand>
</feature>
<dbReference type="PANTHER" id="PTHR21499:SF68">
    <property type="entry name" value="ASPARTOKINASE 2"/>
    <property type="match status" value="1"/>
</dbReference>
<dbReference type="UniPathway" id="UPA00050">
    <property type="reaction ID" value="UER00461"/>
</dbReference>
<comment type="subunit">
    <text evidence="15">Tetramer consisting of 2 isoforms Alpha (catalytic and regulation) and of a homodimer of 2 isoforms Beta (regulation).</text>
</comment>
<name>A0A6C0NVS4_9BACL</name>
<dbReference type="PIRSF" id="PIRSF000726">
    <property type="entry name" value="Asp_kin"/>
    <property type="match status" value="1"/>
</dbReference>
<dbReference type="Gene3D" id="3.40.1160.10">
    <property type="entry name" value="Acetylglutamate kinase-like"/>
    <property type="match status" value="1"/>
</dbReference>
<dbReference type="NCBIfam" id="NF005155">
    <property type="entry name" value="PRK06635.1-4"/>
    <property type="match status" value="1"/>
</dbReference>
<evidence type="ECO:0000256" key="18">
    <source>
        <dbReference type="RuleBase" id="RU004249"/>
    </source>
</evidence>
<accession>A0A6C0NVS4</accession>
<dbReference type="InterPro" id="IPR002912">
    <property type="entry name" value="ACT_dom"/>
</dbReference>
<organism evidence="20 21">
    <name type="scientific">Paenibacillus rhizovicinus</name>
    <dbReference type="NCBI Taxonomy" id="2704463"/>
    <lineage>
        <taxon>Bacteria</taxon>
        <taxon>Bacillati</taxon>
        <taxon>Bacillota</taxon>
        <taxon>Bacilli</taxon>
        <taxon>Bacillales</taxon>
        <taxon>Paenibacillaceae</taxon>
        <taxon>Paenibacillus</taxon>
    </lineage>
</organism>
<dbReference type="PROSITE" id="PS51671">
    <property type="entry name" value="ACT"/>
    <property type="match status" value="1"/>
</dbReference>
<dbReference type="NCBIfam" id="TIGR00657">
    <property type="entry name" value="asp_kinases"/>
    <property type="match status" value="1"/>
</dbReference>
<dbReference type="GO" id="GO:0009090">
    <property type="term" value="P:homoserine biosynthetic process"/>
    <property type="evidence" value="ECO:0007669"/>
    <property type="project" value="TreeGrafter"/>
</dbReference>
<keyword evidence="9 16" id="KW-0547">Nucleotide-binding</keyword>
<dbReference type="Gene3D" id="3.30.2130.10">
    <property type="entry name" value="VC0802-like"/>
    <property type="match status" value="1"/>
</dbReference>
<feature type="binding site" evidence="16">
    <location>
        <begin position="173"/>
        <end position="174"/>
    </location>
    <ligand>
        <name>ATP</name>
        <dbReference type="ChEBI" id="CHEBI:30616"/>
    </ligand>
</feature>
<evidence type="ECO:0000256" key="11">
    <source>
        <dbReference type="ARBA" id="ARBA00022840"/>
    </source>
</evidence>
<dbReference type="NCBIfam" id="TIGR00656">
    <property type="entry name" value="asp_kin_monofn"/>
    <property type="match status" value="1"/>
</dbReference>
<dbReference type="EC" id="2.7.2.4" evidence="17"/>
<dbReference type="InterPro" id="IPR041740">
    <property type="entry name" value="AKii-LysC-BS"/>
</dbReference>
<keyword evidence="21" id="KW-1185">Reference proteome</keyword>
<dbReference type="CDD" id="cd04913">
    <property type="entry name" value="ACT_AKii-LysC-BS-like_1"/>
    <property type="match status" value="1"/>
</dbReference>
<evidence type="ECO:0000256" key="13">
    <source>
        <dbReference type="ARBA" id="ARBA00023154"/>
    </source>
</evidence>
<dbReference type="UniPathway" id="UPA00051">
    <property type="reaction ID" value="UER00462"/>
</dbReference>
<dbReference type="EMBL" id="CP048286">
    <property type="protein sequence ID" value="QHW30295.1"/>
    <property type="molecule type" value="Genomic_DNA"/>
</dbReference>
<evidence type="ECO:0000313" key="21">
    <source>
        <dbReference type="Proteomes" id="UP000479114"/>
    </source>
</evidence>
<dbReference type="FunFam" id="3.40.1160.10:FF:000002">
    <property type="entry name" value="Aspartokinase"/>
    <property type="match status" value="1"/>
</dbReference>
<dbReference type="GO" id="GO:0005829">
    <property type="term" value="C:cytosol"/>
    <property type="evidence" value="ECO:0007669"/>
    <property type="project" value="TreeGrafter"/>
</dbReference>
<comment type="function">
    <text evidence="1">Catalyzes the phosphorylation of the beta-carboxyl group of aspartic acid with ATP to yield 4-phospho-L-aspartate, which is involved in the branched biosynthetic pathway leading to the biosynthesis of amino acids threonine, isoleucine and methionine.</text>
</comment>
<keyword evidence="12" id="KW-0220">Diaminopimelate biosynthesis</keyword>
<evidence type="ECO:0000256" key="2">
    <source>
        <dbReference type="ARBA" id="ARBA00004766"/>
    </source>
</evidence>
<dbReference type="CDD" id="cd04261">
    <property type="entry name" value="AAK_AKii-LysC-BS"/>
    <property type="match status" value="1"/>
</dbReference>
<dbReference type="InterPro" id="IPR005260">
    <property type="entry name" value="Asp_kin_monofn"/>
</dbReference>
<comment type="similarity">
    <text evidence="5 17">Belongs to the aspartokinase family.</text>
</comment>
<dbReference type="AlphaFoldDB" id="A0A6C0NVS4"/>
<keyword evidence="8" id="KW-0677">Repeat</keyword>
<evidence type="ECO:0000256" key="1">
    <source>
        <dbReference type="ARBA" id="ARBA00003121"/>
    </source>
</evidence>
<comment type="pathway">
    <text evidence="3 18">Amino-acid biosynthesis; L-methionine biosynthesis via de novo pathway; L-homoserine from L-aspartate: step 1/3.</text>
</comment>
<dbReference type="PROSITE" id="PS00324">
    <property type="entry name" value="ASPARTOKINASE"/>
    <property type="match status" value="1"/>
</dbReference>
<dbReference type="InterPro" id="IPR045865">
    <property type="entry name" value="ACT-like_dom_sf"/>
</dbReference>
<evidence type="ECO:0000256" key="15">
    <source>
        <dbReference type="ARBA" id="ARBA00063835"/>
    </source>
</evidence>
<proteinExistence type="inferred from homology"/>
<feature type="binding site" evidence="16">
    <location>
        <position position="184"/>
    </location>
    <ligand>
        <name>ATP</name>
        <dbReference type="ChEBI" id="CHEBI:30616"/>
    </ligand>
</feature>
<dbReference type="FunFam" id="3.30.2130.10:FF:000001">
    <property type="entry name" value="Bifunctional aspartokinase/homoserine dehydrogenase"/>
    <property type="match status" value="1"/>
</dbReference>
<dbReference type="InterPro" id="IPR001048">
    <property type="entry name" value="Asp/Glu/Uridylate_kinase"/>
</dbReference>
<feature type="domain" description="ACT" evidence="19">
    <location>
        <begin position="264"/>
        <end position="347"/>
    </location>
</feature>
<dbReference type="Proteomes" id="UP000479114">
    <property type="component" value="Chromosome"/>
</dbReference>
<evidence type="ECO:0000256" key="7">
    <source>
        <dbReference type="ARBA" id="ARBA00022679"/>
    </source>
</evidence>
<sequence length="417" mass="44415">MSLIVMKFGGSSVGSTERMQRVARRIADYKEAGHDVVVVVSAMGDTTDDLIDQSKLLNANPPAREMDMLLTVGEQISVALLSMTIDALGHKAMSFTGWQAGISTESVHGKARITDIQPNRIFDAIASGHAVIVAGFQGATDEGEITTLGRGGSDTTAVALAAAIKADVCEIYTDVDGIYSTDPRIVKCARKLDEISYDEMLELANLGAAVLHPRAVEYAKNYNVKLVVRSSFTQNEGTSVKEEAVMEQGMVVRGIAYDKNVARISILGVEDIPGVLAKVFGALASSGIDVDIIVQSGTQDGKADFAFTVSLTDKDKAIAVVERIRGEVPYREVASEENLVKVSIVGAGMVSNPGVAAKMFKAIYDLGISIKMVTTSEIRLSVIIAAEPAQDVVRALHTAYDLDTADQAFVGGPQDRR</sequence>
<evidence type="ECO:0000256" key="5">
    <source>
        <dbReference type="ARBA" id="ARBA00010122"/>
    </source>
</evidence>
<dbReference type="CDD" id="cd04923">
    <property type="entry name" value="ACT_AK-LysC-DapG-like_2"/>
    <property type="match status" value="1"/>
</dbReference>
<evidence type="ECO:0000256" key="6">
    <source>
        <dbReference type="ARBA" id="ARBA00022605"/>
    </source>
</evidence>
<dbReference type="GO" id="GO:0019877">
    <property type="term" value="P:diaminopimelate biosynthetic process"/>
    <property type="evidence" value="ECO:0007669"/>
    <property type="project" value="UniProtKB-KW"/>
</dbReference>
<dbReference type="GO" id="GO:0009088">
    <property type="term" value="P:threonine biosynthetic process"/>
    <property type="evidence" value="ECO:0007669"/>
    <property type="project" value="UniProtKB-UniPathway"/>
</dbReference>
<dbReference type="RefSeq" id="WP_162639024.1">
    <property type="nucleotide sequence ID" value="NZ_CP048286.1"/>
</dbReference>
<keyword evidence="13" id="KW-0457">Lysine biosynthesis</keyword>
<keyword evidence="7 17" id="KW-0808">Transferase</keyword>
<keyword evidence="11 16" id="KW-0067">ATP-binding</keyword>
<evidence type="ECO:0000256" key="3">
    <source>
        <dbReference type="ARBA" id="ARBA00004986"/>
    </source>
</evidence>
<dbReference type="SUPFAM" id="SSF55021">
    <property type="entry name" value="ACT-like"/>
    <property type="match status" value="2"/>
</dbReference>
<dbReference type="KEGG" id="prz:GZH47_05175"/>
<dbReference type="InterPro" id="IPR001341">
    <property type="entry name" value="Asp_kinase"/>
</dbReference>
<evidence type="ECO:0000256" key="4">
    <source>
        <dbReference type="ARBA" id="ARBA00005139"/>
    </source>
</evidence>
<dbReference type="UniPathway" id="UPA00034">
    <property type="reaction ID" value="UER00015"/>
</dbReference>
<comment type="pathway">
    <text evidence="2 18">Amino-acid biosynthesis; L-lysine biosynthesis via DAP pathway; (S)-tetrahydrodipicolinate from L-aspartate: step 1/4.</text>
</comment>
<gene>
    <name evidence="20" type="ORF">GZH47_05175</name>
</gene>
<dbReference type="GO" id="GO:0004072">
    <property type="term" value="F:aspartate kinase activity"/>
    <property type="evidence" value="ECO:0007669"/>
    <property type="project" value="UniProtKB-EC"/>
</dbReference>
<dbReference type="InterPro" id="IPR036393">
    <property type="entry name" value="AceGlu_kinase-like_sf"/>
</dbReference>
<dbReference type="NCBIfam" id="NF005154">
    <property type="entry name" value="PRK06635.1-2"/>
    <property type="match status" value="1"/>
</dbReference>
<evidence type="ECO:0000313" key="20">
    <source>
        <dbReference type="EMBL" id="QHW30295.1"/>
    </source>
</evidence>
<protein>
    <recommendedName>
        <fullName evidence="17">Aspartokinase</fullName>
        <ecNumber evidence="17">2.7.2.4</ecNumber>
    </recommendedName>
</protein>
<dbReference type="Pfam" id="PF22468">
    <property type="entry name" value="ACT_9"/>
    <property type="match status" value="1"/>
</dbReference>
<reference evidence="20 21" key="1">
    <citation type="submission" date="2020-02" db="EMBL/GenBank/DDBJ databases">
        <title>Paenibacillus sp. nov., isolated from rhizosphere soil of tomato.</title>
        <authorList>
            <person name="Weon H.-Y."/>
            <person name="Lee S.A."/>
        </authorList>
    </citation>
    <scope>NUCLEOTIDE SEQUENCE [LARGE SCALE GENOMIC DNA]</scope>
    <source>
        <strain evidence="20 21">14171R-81</strain>
    </source>
</reference>
<feature type="binding site" evidence="16">
    <location>
        <position position="47"/>
    </location>
    <ligand>
        <name>substrate</name>
    </ligand>
</feature>
<comment type="catalytic activity">
    <reaction evidence="14 17">
        <text>L-aspartate + ATP = 4-phospho-L-aspartate + ADP</text>
        <dbReference type="Rhea" id="RHEA:23776"/>
        <dbReference type="ChEBI" id="CHEBI:29991"/>
        <dbReference type="ChEBI" id="CHEBI:30616"/>
        <dbReference type="ChEBI" id="CHEBI:57535"/>
        <dbReference type="ChEBI" id="CHEBI:456216"/>
        <dbReference type="EC" id="2.7.2.4"/>
    </reaction>
</comment>
<dbReference type="Pfam" id="PF01842">
    <property type="entry name" value="ACT"/>
    <property type="match status" value="1"/>
</dbReference>
<comment type="pathway">
    <text evidence="4 18">Amino-acid biosynthesis; L-threonine biosynthesis; L-threonine from L-aspartate: step 1/5.</text>
</comment>
<dbReference type="GO" id="GO:0005524">
    <property type="term" value="F:ATP binding"/>
    <property type="evidence" value="ECO:0007669"/>
    <property type="project" value="UniProtKB-KW"/>
</dbReference>
<keyword evidence="6 18" id="KW-0028">Amino-acid biosynthesis</keyword>
<evidence type="ECO:0000256" key="14">
    <source>
        <dbReference type="ARBA" id="ARBA00047872"/>
    </source>
</evidence>
<evidence type="ECO:0000256" key="8">
    <source>
        <dbReference type="ARBA" id="ARBA00022737"/>
    </source>
</evidence>
<feature type="binding site" evidence="16">
    <location>
        <position position="74"/>
    </location>
    <ligand>
        <name>substrate</name>
    </ligand>
</feature>
<evidence type="ECO:0000259" key="19">
    <source>
        <dbReference type="PROSITE" id="PS51671"/>
    </source>
</evidence>
<keyword evidence="10 17" id="KW-0418">Kinase</keyword>